<dbReference type="Pfam" id="PF01546">
    <property type="entry name" value="Peptidase_M20"/>
    <property type="match status" value="1"/>
</dbReference>
<accession>A0A3M8DUR5</accession>
<dbReference type="InterPro" id="IPR036264">
    <property type="entry name" value="Bact_exopeptidase_dim_dom"/>
</dbReference>
<feature type="domain" description="Peptidase M20 dimerisation" evidence="3">
    <location>
        <begin position="190"/>
        <end position="285"/>
    </location>
</feature>
<evidence type="ECO:0000256" key="2">
    <source>
        <dbReference type="PIRSR" id="PIRSR005962-1"/>
    </source>
</evidence>
<dbReference type="GO" id="GO:0050118">
    <property type="term" value="F:N-acetyldiaminopimelate deacetylase activity"/>
    <property type="evidence" value="ECO:0007669"/>
    <property type="project" value="UniProtKB-ARBA"/>
</dbReference>
<dbReference type="Gene3D" id="3.40.630.10">
    <property type="entry name" value="Zn peptidases"/>
    <property type="match status" value="1"/>
</dbReference>
<keyword evidence="1 4" id="KW-0378">Hydrolase</keyword>
<proteinExistence type="predicted"/>
<feature type="binding site" evidence="2">
    <location>
        <position position="166"/>
    </location>
    <ligand>
        <name>Mn(2+)</name>
        <dbReference type="ChEBI" id="CHEBI:29035"/>
        <label>2</label>
    </ligand>
</feature>
<name>A0A3M8DUR5_9BACL</name>
<dbReference type="Proteomes" id="UP000271031">
    <property type="component" value="Unassembled WGS sequence"/>
</dbReference>
<dbReference type="SUPFAM" id="SSF53187">
    <property type="entry name" value="Zn-dependent exopeptidases"/>
    <property type="match status" value="1"/>
</dbReference>
<dbReference type="CDD" id="cd03886">
    <property type="entry name" value="M20_Acy1"/>
    <property type="match status" value="1"/>
</dbReference>
<dbReference type="GO" id="GO:0019877">
    <property type="term" value="P:diaminopimelate biosynthetic process"/>
    <property type="evidence" value="ECO:0007669"/>
    <property type="project" value="UniProtKB-ARBA"/>
</dbReference>
<dbReference type="PANTHER" id="PTHR11014">
    <property type="entry name" value="PEPTIDASE M20 FAMILY MEMBER"/>
    <property type="match status" value="1"/>
</dbReference>
<dbReference type="PIRSF" id="PIRSF005962">
    <property type="entry name" value="Pept_M20D_amidohydro"/>
    <property type="match status" value="1"/>
</dbReference>
<dbReference type="Gene3D" id="3.30.70.360">
    <property type="match status" value="1"/>
</dbReference>
<gene>
    <name evidence="4" type="ORF">EDM56_04000</name>
</gene>
<dbReference type="Pfam" id="PF07687">
    <property type="entry name" value="M20_dimer"/>
    <property type="match status" value="1"/>
</dbReference>
<keyword evidence="2" id="KW-0464">Manganese</keyword>
<evidence type="ECO:0000313" key="5">
    <source>
        <dbReference type="Proteomes" id="UP000271031"/>
    </source>
</evidence>
<dbReference type="NCBIfam" id="TIGR01891">
    <property type="entry name" value="amidohydrolases"/>
    <property type="match status" value="1"/>
</dbReference>
<dbReference type="GO" id="GO:0046872">
    <property type="term" value="F:metal ion binding"/>
    <property type="evidence" value="ECO:0007669"/>
    <property type="project" value="UniProtKB-KW"/>
</dbReference>
<organism evidence="4 5">
    <name type="scientific">Brevibacillus fluminis</name>
    <dbReference type="NCBI Taxonomy" id="511487"/>
    <lineage>
        <taxon>Bacteria</taxon>
        <taxon>Bacillati</taxon>
        <taxon>Bacillota</taxon>
        <taxon>Bacilli</taxon>
        <taxon>Bacillales</taxon>
        <taxon>Paenibacillaceae</taxon>
        <taxon>Brevibacillus</taxon>
    </lineage>
</organism>
<keyword evidence="2" id="KW-0479">Metal-binding</keyword>
<dbReference type="InterPro" id="IPR017439">
    <property type="entry name" value="Amidohydrolase"/>
</dbReference>
<feature type="binding site" evidence="2">
    <location>
        <position position="365"/>
    </location>
    <ligand>
        <name>Mn(2+)</name>
        <dbReference type="ChEBI" id="CHEBI:29035"/>
        <label>2</label>
    </ligand>
</feature>
<dbReference type="RefSeq" id="WP_122916585.1">
    <property type="nucleotide sequence ID" value="NZ_RHHQ01000004.1"/>
</dbReference>
<dbReference type="PANTHER" id="PTHR11014:SF63">
    <property type="entry name" value="METALLOPEPTIDASE, PUTATIVE (AFU_ORTHOLOGUE AFUA_6G09600)-RELATED"/>
    <property type="match status" value="1"/>
</dbReference>
<protein>
    <submittedName>
        <fullName evidence="4">Amidohydrolase</fullName>
    </submittedName>
</protein>
<dbReference type="InterPro" id="IPR011650">
    <property type="entry name" value="Peptidase_M20_dimer"/>
</dbReference>
<keyword evidence="5" id="KW-1185">Reference proteome</keyword>
<dbReference type="InterPro" id="IPR002933">
    <property type="entry name" value="Peptidase_M20"/>
</dbReference>
<evidence type="ECO:0000259" key="3">
    <source>
        <dbReference type="Pfam" id="PF07687"/>
    </source>
</evidence>
<comment type="caution">
    <text evidence="4">The sequence shown here is derived from an EMBL/GenBank/DDBJ whole genome shotgun (WGS) entry which is preliminary data.</text>
</comment>
<feature type="binding site" evidence="2">
    <location>
        <position position="140"/>
    </location>
    <ligand>
        <name>Mn(2+)</name>
        <dbReference type="ChEBI" id="CHEBI:29035"/>
        <label>2</label>
    </ligand>
</feature>
<feature type="binding site" evidence="2">
    <location>
        <position position="106"/>
    </location>
    <ligand>
        <name>Mn(2+)</name>
        <dbReference type="ChEBI" id="CHEBI:29035"/>
        <label>2</label>
    </ligand>
</feature>
<dbReference type="OrthoDB" id="9776731at2"/>
<dbReference type="SUPFAM" id="SSF55031">
    <property type="entry name" value="Bacterial exopeptidase dimerisation domain"/>
    <property type="match status" value="1"/>
</dbReference>
<comment type="cofactor">
    <cofactor evidence="2">
        <name>Mn(2+)</name>
        <dbReference type="ChEBI" id="CHEBI:29035"/>
    </cofactor>
    <text evidence="2">The Mn(2+) ion enhances activity.</text>
</comment>
<dbReference type="FunFam" id="3.30.70.360:FF:000001">
    <property type="entry name" value="N-acetyldiaminopimelate deacetylase"/>
    <property type="match status" value="1"/>
</dbReference>
<sequence>MSIGTEWAWDSAIDERLYAVRRQLHQHPELSFSEHETCATIVRTLNEWGIPSKIMCETGVVVDIHGGLGTGRTIALRADIDALPIEEKSGVPFASQNPGVMHACGHDGHTTILLGAVYHLWKHRDRFRGLVRCIFQPGEEADGAAKKMIEAGVLSEPTIEAAVALHLWPHLPFGTVGVREGSVTASCDDFSIHIMGKGGHSARPHQAVDAIAIAAEVIRSLQYLRVKMSNPVEPLVIHVGKINGGVASNVVADAVTLDGTIRSLTEEVRIDCKRKFIELVEGIAQQYGGKANVSYDDGNPAVNNNARVLHRLAESAARVIGETNLHTLPHPSMGADDFGYFAQAVPSTYFRLGIKQSEKDSFDLHHPQFYFDEAIIPIGGKIFTQFALNWLEEGE</sequence>
<reference evidence="4 5" key="1">
    <citation type="submission" date="2018-10" db="EMBL/GenBank/DDBJ databases">
        <title>Phylogenomics of Brevibacillus.</title>
        <authorList>
            <person name="Dunlap C."/>
        </authorList>
    </citation>
    <scope>NUCLEOTIDE SEQUENCE [LARGE SCALE GENOMIC DNA]</scope>
    <source>
        <strain evidence="4 5">JCM 15716</strain>
    </source>
</reference>
<dbReference type="AlphaFoldDB" id="A0A3M8DUR5"/>
<evidence type="ECO:0000313" key="4">
    <source>
        <dbReference type="EMBL" id="RNB91923.1"/>
    </source>
</evidence>
<feature type="binding site" evidence="2">
    <location>
        <position position="104"/>
    </location>
    <ligand>
        <name>Mn(2+)</name>
        <dbReference type="ChEBI" id="CHEBI:29035"/>
        <label>2</label>
    </ligand>
</feature>
<dbReference type="EMBL" id="RHHQ01000004">
    <property type="protein sequence ID" value="RNB91923.1"/>
    <property type="molecule type" value="Genomic_DNA"/>
</dbReference>
<evidence type="ECO:0000256" key="1">
    <source>
        <dbReference type="ARBA" id="ARBA00022801"/>
    </source>
</evidence>